<dbReference type="InterPro" id="IPR036909">
    <property type="entry name" value="Cyt_c-like_dom_sf"/>
</dbReference>
<feature type="domain" description="Cytochrome c" evidence="8">
    <location>
        <begin position="21"/>
        <end position="105"/>
    </location>
</feature>
<dbReference type="RefSeq" id="WP_201675602.1">
    <property type="nucleotide sequence ID" value="NZ_JAEQNE010000004.1"/>
</dbReference>
<evidence type="ECO:0000256" key="6">
    <source>
        <dbReference type="PIRSR" id="PIRSR602324-1"/>
    </source>
</evidence>
<reference evidence="9 10" key="1">
    <citation type="journal article" date="2017" name="Int. J. Syst. Evol. Microbiol.">
        <title>Ramlibacter monticola sp. nov., isolated from forest soil.</title>
        <authorList>
            <person name="Chaudhary D.K."/>
            <person name="Kim J."/>
        </authorList>
    </citation>
    <scope>NUCLEOTIDE SEQUENCE [LARGE SCALE GENOMIC DNA]</scope>
    <source>
        <strain evidence="9 10">KACC 19175</strain>
    </source>
</reference>
<dbReference type="InterPro" id="IPR009056">
    <property type="entry name" value="Cyt_c-like_dom"/>
</dbReference>
<dbReference type="InterPro" id="IPR002324">
    <property type="entry name" value="Cyt_c_ID"/>
</dbReference>
<protein>
    <submittedName>
        <fullName evidence="9">C-type cytochrome</fullName>
    </submittedName>
</protein>
<dbReference type="GO" id="GO:0020037">
    <property type="term" value="F:heme binding"/>
    <property type="evidence" value="ECO:0007669"/>
    <property type="project" value="InterPro"/>
</dbReference>
<feature type="binding site" description="covalent" evidence="6">
    <location>
        <position position="84"/>
    </location>
    <ligand>
        <name>heme c</name>
        <dbReference type="ChEBI" id="CHEBI:61717"/>
    </ligand>
</feature>
<dbReference type="GO" id="GO:0009055">
    <property type="term" value="F:electron transfer activity"/>
    <property type="evidence" value="ECO:0007669"/>
    <property type="project" value="InterPro"/>
</dbReference>
<feature type="chain" id="PRO_5036805793" evidence="7">
    <location>
        <begin position="23"/>
        <end position="105"/>
    </location>
</feature>
<evidence type="ECO:0000256" key="2">
    <source>
        <dbReference type="ARBA" id="ARBA00022617"/>
    </source>
</evidence>
<sequence length="105" mass="11136">MKIASIAACALATLAWAPLAQAADAGEDLIKTSGCVACHAIDKKLVGPAYKDVAAKYKGDKAAEARLIEKVKKGGTGVWGQMPMPPNTQVKDEDIVTMVRWILKL</sequence>
<dbReference type="Gene3D" id="1.10.760.10">
    <property type="entry name" value="Cytochrome c-like domain"/>
    <property type="match status" value="1"/>
</dbReference>
<dbReference type="PRINTS" id="PR00606">
    <property type="entry name" value="CYTCHROMECID"/>
</dbReference>
<keyword evidence="10" id="KW-1185">Reference proteome</keyword>
<evidence type="ECO:0000256" key="4">
    <source>
        <dbReference type="ARBA" id="ARBA00022982"/>
    </source>
</evidence>
<keyword evidence="3 6" id="KW-0479">Metal-binding</keyword>
<keyword evidence="4" id="KW-0249">Electron transport</keyword>
<keyword evidence="1" id="KW-0813">Transport</keyword>
<evidence type="ECO:0000313" key="10">
    <source>
        <dbReference type="Proteomes" id="UP000599109"/>
    </source>
</evidence>
<keyword evidence="7" id="KW-0732">Signal</keyword>
<dbReference type="Pfam" id="PF00034">
    <property type="entry name" value="Cytochrom_C"/>
    <property type="match status" value="1"/>
</dbReference>
<dbReference type="GO" id="GO:0005506">
    <property type="term" value="F:iron ion binding"/>
    <property type="evidence" value="ECO:0007669"/>
    <property type="project" value="InterPro"/>
</dbReference>
<evidence type="ECO:0000259" key="8">
    <source>
        <dbReference type="PROSITE" id="PS51007"/>
    </source>
</evidence>
<dbReference type="SUPFAM" id="SSF46626">
    <property type="entry name" value="Cytochrome c"/>
    <property type="match status" value="1"/>
</dbReference>
<evidence type="ECO:0000256" key="3">
    <source>
        <dbReference type="ARBA" id="ARBA00022723"/>
    </source>
</evidence>
<comment type="PTM">
    <text evidence="6">Binds 1 heme c group covalently per subunit.</text>
</comment>
<feature type="signal peptide" evidence="7">
    <location>
        <begin position="1"/>
        <end position="22"/>
    </location>
</feature>
<evidence type="ECO:0000256" key="7">
    <source>
        <dbReference type="SAM" id="SignalP"/>
    </source>
</evidence>
<feature type="binding site" description="covalent" evidence="6">
    <location>
        <position position="35"/>
    </location>
    <ligand>
        <name>heme c</name>
        <dbReference type="ChEBI" id="CHEBI:61717"/>
    </ligand>
</feature>
<evidence type="ECO:0000256" key="5">
    <source>
        <dbReference type="ARBA" id="ARBA00023004"/>
    </source>
</evidence>
<organism evidence="9 10">
    <name type="scientific">Ramlibacter monticola</name>
    <dbReference type="NCBI Taxonomy" id="1926872"/>
    <lineage>
        <taxon>Bacteria</taxon>
        <taxon>Pseudomonadati</taxon>
        <taxon>Pseudomonadota</taxon>
        <taxon>Betaproteobacteria</taxon>
        <taxon>Burkholderiales</taxon>
        <taxon>Comamonadaceae</taxon>
        <taxon>Ramlibacter</taxon>
    </lineage>
</organism>
<dbReference type="EMBL" id="JAEQNE010000004">
    <property type="protein sequence ID" value="MBL0392933.1"/>
    <property type="molecule type" value="Genomic_DNA"/>
</dbReference>
<proteinExistence type="predicted"/>
<dbReference type="PROSITE" id="PS51007">
    <property type="entry name" value="CYTC"/>
    <property type="match status" value="1"/>
</dbReference>
<evidence type="ECO:0000256" key="1">
    <source>
        <dbReference type="ARBA" id="ARBA00022448"/>
    </source>
</evidence>
<dbReference type="Proteomes" id="UP000599109">
    <property type="component" value="Unassembled WGS sequence"/>
</dbReference>
<gene>
    <name evidence="9" type="ORF">JJ685_17475</name>
</gene>
<comment type="caution">
    <text evidence="9">The sequence shown here is derived from an EMBL/GenBank/DDBJ whole genome shotgun (WGS) entry which is preliminary data.</text>
</comment>
<name>A0A936Z0N4_9BURK</name>
<evidence type="ECO:0000313" key="9">
    <source>
        <dbReference type="EMBL" id="MBL0392933.1"/>
    </source>
</evidence>
<dbReference type="AlphaFoldDB" id="A0A936Z0N4"/>
<keyword evidence="2 6" id="KW-0349">Heme</keyword>
<accession>A0A936Z0N4</accession>
<keyword evidence="5 6" id="KW-0408">Iron</keyword>
<feature type="binding site" description="covalent" evidence="6">
    <location>
        <position position="39"/>
    </location>
    <ligand>
        <name>heme c</name>
        <dbReference type="ChEBI" id="CHEBI:61717"/>
    </ligand>
</feature>